<evidence type="ECO:0000256" key="7">
    <source>
        <dbReference type="ARBA" id="ARBA00032024"/>
    </source>
</evidence>
<dbReference type="GO" id="GO:0015940">
    <property type="term" value="P:pantothenate biosynthetic process"/>
    <property type="evidence" value="ECO:0007669"/>
    <property type="project" value="UniProtKB-UniPathway"/>
</dbReference>
<evidence type="ECO:0000256" key="9">
    <source>
        <dbReference type="RuleBase" id="RU362068"/>
    </source>
</evidence>
<dbReference type="Proteomes" id="UP000593915">
    <property type="component" value="Chromosome"/>
</dbReference>
<evidence type="ECO:0000313" key="13">
    <source>
        <dbReference type="Proteomes" id="UP000593915"/>
    </source>
</evidence>
<dbReference type="EMBL" id="CP061839">
    <property type="protein sequence ID" value="QOW61456.1"/>
    <property type="molecule type" value="Genomic_DNA"/>
</dbReference>
<gene>
    <name evidence="12" type="ORF">IFE08_03445</name>
</gene>
<dbReference type="GO" id="GO:0005737">
    <property type="term" value="C:cytoplasm"/>
    <property type="evidence" value="ECO:0007669"/>
    <property type="project" value="TreeGrafter"/>
</dbReference>
<feature type="domain" description="Ketopantoate reductase C-terminal" evidence="11">
    <location>
        <begin position="178"/>
        <end position="305"/>
    </location>
</feature>
<dbReference type="Pfam" id="PF02558">
    <property type="entry name" value="ApbA"/>
    <property type="match status" value="1"/>
</dbReference>
<evidence type="ECO:0000313" key="12">
    <source>
        <dbReference type="EMBL" id="QOW61456.1"/>
    </source>
</evidence>
<evidence type="ECO:0000259" key="11">
    <source>
        <dbReference type="Pfam" id="PF08546"/>
    </source>
</evidence>
<sequence>MKVIIAGTGAMGATYGSMLKKAGNDVKFLDLWQDNIDAINKKGIEFINLGKKEILEASAYRPSEVHDTADLIIVFTKSMQLKEMLSDIKHLLSDKTGVLCLLNGLGHIDTLKEFVKPENILMGVTVLTAGMKGPGVFEVTNYGNTEIQNITESGKERALKVVETINNSGLPSVYSRDILFSIWRKACINGTMNACCTLLDCNMRKLGKVNHCRELLGTIVEEFSAVAEKEGVNLNVKEITDLVCWYTTEEFKGVDHYPSMHQDLIQKNRKTEIDYLNGYVSKKGKEYGINTKFCDLITILIHGRESVLIGEGK</sequence>
<dbReference type="InterPro" id="IPR003710">
    <property type="entry name" value="ApbA"/>
</dbReference>
<protein>
    <recommendedName>
        <fullName evidence="4 9">2-dehydropantoate 2-reductase</fullName>
        <ecNumber evidence="3 9">1.1.1.169</ecNumber>
    </recommendedName>
    <alternativeName>
        <fullName evidence="7 9">Ketopantoate reductase</fullName>
    </alternativeName>
</protein>
<evidence type="ECO:0000256" key="4">
    <source>
        <dbReference type="ARBA" id="ARBA00019465"/>
    </source>
</evidence>
<dbReference type="InterPro" id="IPR013752">
    <property type="entry name" value="KPA_reductase"/>
</dbReference>
<dbReference type="PANTHER" id="PTHR43765:SF2">
    <property type="entry name" value="2-DEHYDROPANTOATE 2-REDUCTASE"/>
    <property type="match status" value="1"/>
</dbReference>
<feature type="domain" description="Ketopantoate reductase N-terminal" evidence="10">
    <location>
        <begin position="3"/>
        <end position="150"/>
    </location>
</feature>
<evidence type="ECO:0000256" key="1">
    <source>
        <dbReference type="ARBA" id="ARBA00004994"/>
    </source>
</evidence>
<dbReference type="EC" id="1.1.1.169" evidence="3 9"/>
<comment type="catalytic activity">
    <reaction evidence="8 9">
        <text>(R)-pantoate + NADP(+) = 2-dehydropantoate + NADPH + H(+)</text>
        <dbReference type="Rhea" id="RHEA:16233"/>
        <dbReference type="ChEBI" id="CHEBI:11561"/>
        <dbReference type="ChEBI" id="CHEBI:15378"/>
        <dbReference type="ChEBI" id="CHEBI:15980"/>
        <dbReference type="ChEBI" id="CHEBI:57783"/>
        <dbReference type="ChEBI" id="CHEBI:58349"/>
        <dbReference type="EC" id="1.1.1.169"/>
    </reaction>
</comment>
<dbReference type="AlphaFoldDB" id="A0A7S7AXR3"/>
<keyword evidence="9" id="KW-0566">Pantothenate biosynthesis</keyword>
<dbReference type="UniPathway" id="UPA00028">
    <property type="reaction ID" value="UER00004"/>
</dbReference>
<dbReference type="SUPFAM" id="SSF51735">
    <property type="entry name" value="NAD(P)-binding Rossmann-fold domains"/>
    <property type="match status" value="1"/>
</dbReference>
<dbReference type="GO" id="GO:0050661">
    <property type="term" value="F:NADP binding"/>
    <property type="evidence" value="ECO:0007669"/>
    <property type="project" value="TreeGrafter"/>
</dbReference>
<dbReference type="Pfam" id="PF08546">
    <property type="entry name" value="ApbA_C"/>
    <property type="match status" value="1"/>
</dbReference>
<dbReference type="GO" id="GO:0008677">
    <property type="term" value="F:2-dehydropantoate 2-reductase activity"/>
    <property type="evidence" value="ECO:0007669"/>
    <property type="project" value="UniProtKB-EC"/>
</dbReference>
<comment type="pathway">
    <text evidence="1 9">Cofactor biosynthesis; (R)-pantothenate biosynthesis; (R)-pantoate from 3-methyl-2-oxobutanoate: step 2/2.</text>
</comment>
<comment type="similarity">
    <text evidence="2 9">Belongs to the ketopantoate reductase family.</text>
</comment>
<dbReference type="SUPFAM" id="SSF48179">
    <property type="entry name" value="6-phosphogluconate dehydrogenase C-terminal domain-like"/>
    <property type="match status" value="1"/>
</dbReference>
<evidence type="ECO:0000259" key="10">
    <source>
        <dbReference type="Pfam" id="PF02558"/>
    </source>
</evidence>
<proteinExistence type="inferred from homology"/>
<name>A0A7S7AXR3_9SPIR</name>
<dbReference type="RefSeq" id="WP_194076942.1">
    <property type="nucleotide sequence ID" value="NZ_CP061839.1"/>
</dbReference>
<dbReference type="InterPro" id="IPR013332">
    <property type="entry name" value="KPR_N"/>
</dbReference>
<dbReference type="InterPro" id="IPR013328">
    <property type="entry name" value="6PGD_dom2"/>
</dbReference>
<evidence type="ECO:0000256" key="6">
    <source>
        <dbReference type="ARBA" id="ARBA00023002"/>
    </source>
</evidence>
<evidence type="ECO:0000256" key="2">
    <source>
        <dbReference type="ARBA" id="ARBA00007870"/>
    </source>
</evidence>
<evidence type="ECO:0000256" key="8">
    <source>
        <dbReference type="ARBA" id="ARBA00048793"/>
    </source>
</evidence>
<dbReference type="NCBIfam" id="NF005088">
    <property type="entry name" value="PRK06522.1-2"/>
    <property type="match status" value="1"/>
</dbReference>
<dbReference type="PANTHER" id="PTHR43765">
    <property type="entry name" value="2-DEHYDROPANTOATE 2-REDUCTASE-RELATED"/>
    <property type="match status" value="1"/>
</dbReference>
<dbReference type="InterPro" id="IPR008927">
    <property type="entry name" value="6-PGluconate_DH-like_C_sf"/>
</dbReference>
<keyword evidence="5 9" id="KW-0521">NADP</keyword>
<evidence type="ECO:0000256" key="5">
    <source>
        <dbReference type="ARBA" id="ARBA00022857"/>
    </source>
</evidence>
<organism evidence="12 13">
    <name type="scientific">Treponema pedis</name>
    <dbReference type="NCBI Taxonomy" id="409322"/>
    <lineage>
        <taxon>Bacteria</taxon>
        <taxon>Pseudomonadati</taxon>
        <taxon>Spirochaetota</taxon>
        <taxon>Spirochaetia</taxon>
        <taxon>Spirochaetales</taxon>
        <taxon>Treponemataceae</taxon>
        <taxon>Treponema</taxon>
    </lineage>
</organism>
<evidence type="ECO:0000256" key="3">
    <source>
        <dbReference type="ARBA" id="ARBA00013014"/>
    </source>
</evidence>
<keyword evidence="6 9" id="KW-0560">Oxidoreductase</keyword>
<comment type="function">
    <text evidence="9">Catalyzes the NADPH-dependent reduction of ketopantoate into pantoic acid.</text>
</comment>
<dbReference type="InterPro" id="IPR050838">
    <property type="entry name" value="Ketopantoate_reductase"/>
</dbReference>
<dbReference type="InterPro" id="IPR036291">
    <property type="entry name" value="NAD(P)-bd_dom_sf"/>
</dbReference>
<dbReference type="Gene3D" id="1.10.1040.10">
    <property type="entry name" value="N-(1-d-carboxylethyl)-l-norvaline Dehydrogenase, domain 2"/>
    <property type="match status" value="1"/>
</dbReference>
<dbReference type="Gene3D" id="3.40.50.720">
    <property type="entry name" value="NAD(P)-binding Rossmann-like Domain"/>
    <property type="match status" value="1"/>
</dbReference>
<accession>A0A7S7AXR3</accession>
<dbReference type="NCBIfam" id="TIGR00745">
    <property type="entry name" value="apbA_panE"/>
    <property type="match status" value="1"/>
</dbReference>
<reference evidence="12 13" key="1">
    <citation type="submission" date="2020-09" db="EMBL/GenBank/DDBJ databases">
        <title>Characterization of Treponema spp. from bovine digital dermatitis in Korea.</title>
        <authorList>
            <person name="Espiritu H.M."/>
            <person name="Cho Y.I."/>
            <person name="Mamuad L."/>
        </authorList>
    </citation>
    <scope>NUCLEOTIDE SEQUENCE [LARGE SCALE GENOMIC DNA]</scope>
    <source>
        <strain evidence="12 13">KS1</strain>
    </source>
</reference>